<sequence length="191" mass="21093">MNGTKCPVCGHTGKSRVFQLPKIQVPAYAFSVLGYDARSRTQSRQAAANARGLEAFVRLIRKRLYPATAVDFPHDGEARHLVAFVGDAPIGIVRWRILVENDVTCACIEFLGVVEQKRGQGYGKQFVQRIVEDVSMTLQAMMSPVSKIVADIPAQDADAAVKVFAANGFAIQQQPVMRDNQPYVRVYRSPL</sequence>
<dbReference type="AlphaFoldDB" id="A0AAV2YZT3"/>
<dbReference type="Pfam" id="PF00583">
    <property type="entry name" value="Acetyltransf_1"/>
    <property type="match status" value="1"/>
</dbReference>
<dbReference type="Proteomes" id="UP001146120">
    <property type="component" value="Unassembled WGS sequence"/>
</dbReference>
<accession>A0AAV2YZT3</accession>
<comment type="caution">
    <text evidence="2">The sequence shown here is derived from an EMBL/GenBank/DDBJ whole genome shotgun (WGS) entry which is preliminary data.</text>
</comment>
<dbReference type="InterPro" id="IPR016181">
    <property type="entry name" value="Acyl_CoA_acyltransferase"/>
</dbReference>
<evidence type="ECO:0000259" key="1">
    <source>
        <dbReference type="PROSITE" id="PS51186"/>
    </source>
</evidence>
<dbReference type="InterPro" id="IPR000182">
    <property type="entry name" value="GNAT_dom"/>
</dbReference>
<dbReference type="CDD" id="cd04301">
    <property type="entry name" value="NAT_SF"/>
    <property type="match status" value="1"/>
</dbReference>
<reference evidence="2" key="2">
    <citation type="journal article" date="2023" name="Microbiol Resour">
        <title>Decontamination and Annotation of the Draft Genome Sequence of the Oomycete Lagenidium giganteum ARSEF 373.</title>
        <authorList>
            <person name="Morgan W.R."/>
            <person name="Tartar A."/>
        </authorList>
    </citation>
    <scope>NUCLEOTIDE SEQUENCE</scope>
    <source>
        <strain evidence="2">ARSEF 373</strain>
    </source>
</reference>
<dbReference type="GO" id="GO:0016747">
    <property type="term" value="F:acyltransferase activity, transferring groups other than amino-acyl groups"/>
    <property type="evidence" value="ECO:0007669"/>
    <property type="project" value="InterPro"/>
</dbReference>
<dbReference type="SUPFAM" id="SSF55729">
    <property type="entry name" value="Acyl-CoA N-acyltransferases (Nat)"/>
    <property type="match status" value="1"/>
</dbReference>
<proteinExistence type="predicted"/>
<dbReference type="EMBL" id="DAKRPA010000061">
    <property type="protein sequence ID" value="DBA00598.1"/>
    <property type="molecule type" value="Genomic_DNA"/>
</dbReference>
<reference evidence="2" key="1">
    <citation type="submission" date="2022-11" db="EMBL/GenBank/DDBJ databases">
        <authorList>
            <person name="Morgan W.R."/>
            <person name="Tartar A."/>
        </authorList>
    </citation>
    <scope>NUCLEOTIDE SEQUENCE</scope>
    <source>
        <strain evidence="2">ARSEF 373</strain>
    </source>
</reference>
<organism evidence="2 3">
    <name type="scientific">Lagenidium giganteum</name>
    <dbReference type="NCBI Taxonomy" id="4803"/>
    <lineage>
        <taxon>Eukaryota</taxon>
        <taxon>Sar</taxon>
        <taxon>Stramenopiles</taxon>
        <taxon>Oomycota</taxon>
        <taxon>Peronosporomycetes</taxon>
        <taxon>Pythiales</taxon>
        <taxon>Pythiaceae</taxon>
    </lineage>
</organism>
<dbReference type="Gene3D" id="3.40.630.30">
    <property type="match status" value="1"/>
</dbReference>
<dbReference type="PROSITE" id="PS51186">
    <property type="entry name" value="GNAT"/>
    <property type="match status" value="1"/>
</dbReference>
<protein>
    <recommendedName>
        <fullName evidence="1">N-acetyltransferase domain-containing protein</fullName>
    </recommendedName>
</protein>
<evidence type="ECO:0000313" key="3">
    <source>
        <dbReference type="Proteomes" id="UP001146120"/>
    </source>
</evidence>
<name>A0AAV2YZT3_9STRA</name>
<keyword evidence="3" id="KW-1185">Reference proteome</keyword>
<gene>
    <name evidence="2" type="ORF">N0F65_007727</name>
</gene>
<feature type="domain" description="N-acetyltransferase" evidence="1">
    <location>
        <begin position="43"/>
        <end position="191"/>
    </location>
</feature>
<evidence type="ECO:0000313" key="2">
    <source>
        <dbReference type="EMBL" id="DBA00598.1"/>
    </source>
</evidence>